<organism evidence="1 2">
    <name type="scientific">Trichothecium roseum</name>
    <dbReference type="NCBI Taxonomy" id="47278"/>
    <lineage>
        <taxon>Eukaryota</taxon>
        <taxon>Fungi</taxon>
        <taxon>Dikarya</taxon>
        <taxon>Ascomycota</taxon>
        <taxon>Pezizomycotina</taxon>
        <taxon>Sordariomycetes</taxon>
        <taxon>Hypocreomycetidae</taxon>
        <taxon>Hypocreales</taxon>
        <taxon>Hypocreales incertae sedis</taxon>
        <taxon>Trichothecium</taxon>
    </lineage>
</organism>
<protein>
    <submittedName>
        <fullName evidence="1">Uncharacterized protein</fullName>
    </submittedName>
</protein>
<name>A0ACC0UWV4_9HYPO</name>
<proteinExistence type="predicted"/>
<reference evidence="1" key="1">
    <citation type="submission" date="2022-10" db="EMBL/GenBank/DDBJ databases">
        <title>Complete Genome of Trichothecium roseum strain YXFP-22015, a Plant Pathogen Isolated from Citrus.</title>
        <authorList>
            <person name="Wang Y."/>
            <person name="Zhu L."/>
        </authorList>
    </citation>
    <scope>NUCLEOTIDE SEQUENCE</scope>
    <source>
        <strain evidence="1">YXFP-22015</strain>
    </source>
</reference>
<gene>
    <name evidence="1" type="ORF">N3K66_006961</name>
</gene>
<comment type="caution">
    <text evidence="1">The sequence shown here is derived from an EMBL/GenBank/DDBJ whole genome shotgun (WGS) entry which is preliminary data.</text>
</comment>
<dbReference type="EMBL" id="CM047945">
    <property type="protein sequence ID" value="KAI9898601.1"/>
    <property type="molecule type" value="Genomic_DNA"/>
</dbReference>
<evidence type="ECO:0000313" key="2">
    <source>
        <dbReference type="Proteomes" id="UP001163324"/>
    </source>
</evidence>
<accession>A0ACC0UWV4</accession>
<sequence>MLKTLLAASAAGLVGSANAFWRMECPGRVGLARIDPIVNPGEVASHVHAIHGTSSLTMNSATTDELLDADCTSCRVTQDKSAYWTPAMYFKDTSTGKLEAVEQVGGMLAYYLLNGQKIKGFPKDFRMLAGNTHRRSFTSGNPEEADPAKSNWAALGQIDQKDLAERSIGFNCLNYAATPEATLYRHYLPEKQFLDSNCKDGLRVEIMFPSCWDGKNTDSEDHKSHVAYPDMVMSGNCPKSHPVSVPGLLFETIWDTQAFEGRDGMFVMANGDPTGFGYHADFMMGWEEDFLQQAVDTCTNQSGRIQDCPLFDIISETEARACSMKLPSELSGEDVLKSLLSLPGDVSITFKEGEDDGSSTKPEKPETSEKPDDSDGGILDPPVPTLPSAEIPEVPIPTSAPGNVFKETSVYEAPPATTVAAVAENTDVPPPPPTTTAAPEIVPIEDPNVSFYSTQYVTAGNVVSKIYWDQEVVWVTEVVDSTTTVTMKGPQAPAATEVVPAPEAAAPVRRHLHNHVHRHI</sequence>
<dbReference type="Proteomes" id="UP001163324">
    <property type="component" value="Chromosome 6"/>
</dbReference>
<keyword evidence="2" id="KW-1185">Reference proteome</keyword>
<evidence type="ECO:0000313" key="1">
    <source>
        <dbReference type="EMBL" id="KAI9898601.1"/>
    </source>
</evidence>